<dbReference type="RefSeq" id="WP_091832906.1">
    <property type="nucleotide sequence ID" value="NZ_FOAN01000003.1"/>
</dbReference>
<keyword evidence="3 5" id="KW-1133">Transmembrane helix</keyword>
<dbReference type="SUPFAM" id="SSF144091">
    <property type="entry name" value="Rhomboid-like"/>
    <property type="match status" value="1"/>
</dbReference>
<keyword evidence="7" id="KW-0645">Protease</keyword>
<dbReference type="Proteomes" id="UP000199664">
    <property type="component" value="Unassembled WGS sequence"/>
</dbReference>
<feature type="transmembrane region" description="Helical" evidence="5">
    <location>
        <begin position="136"/>
        <end position="156"/>
    </location>
</feature>
<dbReference type="PANTHER" id="PTHR43731:SF26">
    <property type="entry name" value="RHOMBOID-LIKE PROTEIN 10, CHLOROPLASTIC"/>
    <property type="match status" value="1"/>
</dbReference>
<feature type="domain" description="Peptidase S54 rhomboid" evidence="6">
    <location>
        <begin position="73"/>
        <end position="219"/>
    </location>
</feature>
<reference evidence="8" key="1">
    <citation type="submission" date="2016-10" db="EMBL/GenBank/DDBJ databases">
        <authorList>
            <person name="Varghese N."/>
            <person name="Submissions S."/>
        </authorList>
    </citation>
    <scope>NUCLEOTIDE SEQUENCE [LARGE SCALE GENOMIC DNA]</scope>
    <source>
        <strain evidence="8">LMG 26383,CCUG 61248,R- 45681</strain>
    </source>
</reference>
<feature type="transmembrane region" description="Helical" evidence="5">
    <location>
        <begin position="73"/>
        <end position="98"/>
    </location>
</feature>
<evidence type="ECO:0000259" key="6">
    <source>
        <dbReference type="Pfam" id="PF01694"/>
    </source>
</evidence>
<dbReference type="GO" id="GO:0016020">
    <property type="term" value="C:membrane"/>
    <property type="evidence" value="ECO:0007669"/>
    <property type="project" value="UniProtKB-SubCell"/>
</dbReference>
<keyword evidence="8" id="KW-1185">Reference proteome</keyword>
<evidence type="ECO:0000256" key="5">
    <source>
        <dbReference type="SAM" id="Phobius"/>
    </source>
</evidence>
<name>A0A1H7NIM7_9HYPH</name>
<organism evidence="7 8">
    <name type="scientific">Bosea lupini</name>
    <dbReference type="NCBI Taxonomy" id="1036779"/>
    <lineage>
        <taxon>Bacteria</taxon>
        <taxon>Pseudomonadati</taxon>
        <taxon>Pseudomonadota</taxon>
        <taxon>Alphaproteobacteria</taxon>
        <taxon>Hyphomicrobiales</taxon>
        <taxon>Boseaceae</taxon>
        <taxon>Bosea</taxon>
    </lineage>
</organism>
<evidence type="ECO:0000256" key="3">
    <source>
        <dbReference type="ARBA" id="ARBA00022989"/>
    </source>
</evidence>
<evidence type="ECO:0000256" key="4">
    <source>
        <dbReference type="ARBA" id="ARBA00023136"/>
    </source>
</evidence>
<evidence type="ECO:0000313" key="8">
    <source>
        <dbReference type="Proteomes" id="UP000199664"/>
    </source>
</evidence>
<dbReference type="PANTHER" id="PTHR43731">
    <property type="entry name" value="RHOMBOID PROTEASE"/>
    <property type="match status" value="1"/>
</dbReference>
<dbReference type="GO" id="GO:0006508">
    <property type="term" value="P:proteolysis"/>
    <property type="evidence" value="ECO:0007669"/>
    <property type="project" value="UniProtKB-KW"/>
</dbReference>
<dbReference type="EMBL" id="FOAN01000003">
    <property type="protein sequence ID" value="SEL22838.1"/>
    <property type="molecule type" value="Genomic_DNA"/>
</dbReference>
<comment type="subcellular location">
    <subcellularLocation>
        <location evidence="1">Membrane</location>
        <topology evidence="1">Multi-pass membrane protein</topology>
    </subcellularLocation>
</comment>
<feature type="transmembrane region" description="Helical" evidence="5">
    <location>
        <begin position="110"/>
        <end position="130"/>
    </location>
</feature>
<feature type="transmembrane region" description="Helical" evidence="5">
    <location>
        <begin position="198"/>
        <end position="218"/>
    </location>
</feature>
<proteinExistence type="predicted"/>
<keyword evidence="4 5" id="KW-0472">Membrane</keyword>
<gene>
    <name evidence="7" type="ORF">SAMN04515666_103143</name>
</gene>
<keyword evidence="7" id="KW-0378">Hydrolase</keyword>
<sequence>MFVPLHDGMPMRFIRVAYVTYFLIALCIVLRLMLMHWTSEASEVAVLAGFGTIPAVLFGEAQLPPELLKAPPWLTLMTGIMLHASFAHLIGNMLFLWVFGDNVEDAMGHLRFLVFFLLCGIAGALLHALMNPESEQPLIGASGAISGVIASYLMLYPRVRVWGLAFKWIPLHIPAMYALGAWILFQLLSALFDEQGAVGWWAHLGGLGAGAALTPLLIRRELPLFGRGMRGLP</sequence>
<evidence type="ECO:0000256" key="1">
    <source>
        <dbReference type="ARBA" id="ARBA00004141"/>
    </source>
</evidence>
<dbReference type="InterPro" id="IPR022764">
    <property type="entry name" value="Peptidase_S54_rhomboid_dom"/>
</dbReference>
<feature type="transmembrane region" description="Helical" evidence="5">
    <location>
        <begin position="168"/>
        <end position="192"/>
    </location>
</feature>
<protein>
    <submittedName>
        <fullName evidence="7">Membrane associated serine protease, rhomboid family</fullName>
    </submittedName>
</protein>
<accession>A0A1H7NIM7</accession>
<dbReference type="AlphaFoldDB" id="A0A1H7NIM7"/>
<dbReference type="STRING" id="1036779.SAMN04515666_103143"/>
<dbReference type="GO" id="GO:0004252">
    <property type="term" value="F:serine-type endopeptidase activity"/>
    <property type="evidence" value="ECO:0007669"/>
    <property type="project" value="InterPro"/>
</dbReference>
<dbReference type="Pfam" id="PF01694">
    <property type="entry name" value="Rhomboid"/>
    <property type="match status" value="1"/>
</dbReference>
<feature type="transmembrane region" description="Helical" evidence="5">
    <location>
        <begin position="12"/>
        <end position="32"/>
    </location>
</feature>
<keyword evidence="2 5" id="KW-0812">Transmembrane</keyword>
<evidence type="ECO:0000313" key="7">
    <source>
        <dbReference type="EMBL" id="SEL22838.1"/>
    </source>
</evidence>
<dbReference type="InterPro" id="IPR035952">
    <property type="entry name" value="Rhomboid-like_sf"/>
</dbReference>
<dbReference type="Gene3D" id="1.20.1540.10">
    <property type="entry name" value="Rhomboid-like"/>
    <property type="match status" value="1"/>
</dbReference>
<dbReference type="OrthoDB" id="9813074at2"/>
<evidence type="ECO:0000256" key="2">
    <source>
        <dbReference type="ARBA" id="ARBA00022692"/>
    </source>
</evidence>
<dbReference type="InterPro" id="IPR050925">
    <property type="entry name" value="Rhomboid_protease_S54"/>
</dbReference>